<name>A0A081QP33_STRMT</name>
<sequence>MANVFDYINDFFAGGEEALRNIEKELERSFIKNILAPAKKARISIIEKDTEKYMKISLLSAQESLKEVSKNIDSSMKGEFSTKIVETIETKSKEYPNALNGTK</sequence>
<dbReference type="EMBL" id="RJPV01000009">
    <property type="protein sequence ID" value="RSJ88629.1"/>
    <property type="molecule type" value="Genomic_DNA"/>
</dbReference>
<gene>
    <name evidence="2" type="ORF">D8789_09040</name>
    <name evidence="1" type="ORF">SK578_0802</name>
</gene>
<dbReference type="RefSeq" id="WP_042750797.1">
    <property type="nucleotide sequence ID" value="NZ_JALDWD010000004.1"/>
</dbReference>
<reference evidence="1 3" key="1">
    <citation type="submission" date="2014-05" db="EMBL/GenBank/DDBJ databases">
        <authorList>
            <person name="Daugherty S.C."/>
            <person name="Tallon L.J."/>
            <person name="Sadzewicz L."/>
            <person name="Kilian M."/>
            <person name="Tettelin H."/>
        </authorList>
    </citation>
    <scope>NUCLEOTIDE SEQUENCE [LARGE SCALE GENOMIC DNA]</scope>
    <source>
        <strain evidence="1 3">SK578</strain>
    </source>
</reference>
<dbReference type="EMBL" id="JPFY01000013">
    <property type="protein sequence ID" value="KEQ44706.1"/>
    <property type="molecule type" value="Genomic_DNA"/>
</dbReference>
<proteinExistence type="predicted"/>
<accession>A0A081QP33</accession>
<dbReference type="Proteomes" id="UP000028089">
    <property type="component" value="Unassembled WGS sequence"/>
</dbReference>
<evidence type="ECO:0000313" key="1">
    <source>
        <dbReference type="EMBL" id="KEQ44706.1"/>
    </source>
</evidence>
<dbReference type="PATRIC" id="fig|28037.93.peg.762"/>
<dbReference type="AlphaFoldDB" id="A0A081QP33"/>
<protein>
    <submittedName>
        <fullName evidence="1">Uncharacterized protein</fullName>
    </submittedName>
</protein>
<evidence type="ECO:0000313" key="4">
    <source>
        <dbReference type="Proteomes" id="UP000271977"/>
    </source>
</evidence>
<reference evidence="2 4" key="2">
    <citation type="submission" date="2018-11" db="EMBL/GenBank/DDBJ databases">
        <title>Species Designations Belie Phenotypic and Genotypic Heterogeneity in Oral Streptococci.</title>
        <authorList>
            <person name="Velsko I."/>
        </authorList>
    </citation>
    <scope>NUCLEOTIDE SEQUENCE [LARGE SCALE GENOMIC DNA]</scope>
    <source>
        <strain evidence="2 4">BCC30</strain>
    </source>
</reference>
<dbReference type="Proteomes" id="UP000271977">
    <property type="component" value="Unassembled WGS sequence"/>
</dbReference>
<evidence type="ECO:0000313" key="2">
    <source>
        <dbReference type="EMBL" id="RSJ88629.1"/>
    </source>
</evidence>
<organism evidence="1 3">
    <name type="scientific">Streptococcus mitis</name>
    <dbReference type="NCBI Taxonomy" id="28037"/>
    <lineage>
        <taxon>Bacteria</taxon>
        <taxon>Bacillati</taxon>
        <taxon>Bacillota</taxon>
        <taxon>Bacilli</taxon>
        <taxon>Lactobacillales</taxon>
        <taxon>Streptococcaceae</taxon>
        <taxon>Streptococcus</taxon>
        <taxon>Streptococcus mitis group</taxon>
    </lineage>
</organism>
<evidence type="ECO:0000313" key="3">
    <source>
        <dbReference type="Proteomes" id="UP000028089"/>
    </source>
</evidence>
<comment type="caution">
    <text evidence="1">The sequence shown here is derived from an EMBL/GenBank/DDBJ whole genome shotgun (WGS) entry which is preliminary data.</text>
</comment>